<feature type="transmembrane region" description="Helical" evidence="1">
    <location>
        <begin position="72"/>
        <end position="89"/>
    </location>
</feature>
<reference evidence="2 3" key="1">
    <citation type="submission" date="2024-06" db="EMBL/GenBank/DDBJ databases">
        <title>Pontibacter populi HYL7-15.</title>
        <authorList>
            <person name="Kim M.K."/>
        </authorList>
    </citation>
    <scope>NUCLEOTIDE SEQUENCE [LARGE SCALE GENOMIC DNA]</scope>
    <source>
        <strain evidence="2 3">HYL7-15</strain>
    </source>
</reference>
<evidence type="ECO:0000313" key="2">
    <source>
        <dbReference type="EMBL" id="MER2999549.1"/>
    </source>
</evidence>
<organism evidence="2 3">
    <name type="scientific">Pontibacter populi</name>
    <dbReference type="NCBI Taxonomy" id="890055"/>
    <lineage>
        <taxon>Bacteria</taxon>
        <taxon>Pseudomonadati</taxon>
        <taxon>Bacteroidota</taxon>
        <taxon>Cytophagia</taxon>
        <taxon>Cytophagales</taxon>
        <taxon>Hymenobacteraceae</taxon>
        <taxon>Pontibacter</taxon>
    </lineage>
</organism>
<feature type="transmembrane region" description="Helical" evidence="1">
    <location>
        <begin position="171"/>
        <end position="192"/>
    </location>
</feature>
<evidence type="ECO:0000313" key="3">
    <source>
        <dbReference type="Proteomes" id="UP001476807"/>
    </source>
</evidence>
<evidence type="ECO:0000256" key="1">
    <source>
        <dbReference type="SAM" id="Phobius"/>
    </source>
</evidence>
<protein>
    <submittedName>
        <fullName evidence="2">Uncharacterized protein</fullName>
    </submittedName>
</protein>
<keyword evidence="3" id="KW-1185">Reference proteome</keyword>
<name>A0ABV1RYU9_9BACT</name>
<dbReference type="RefSeq" id="WP_350414409.1">
    <property type="nucleotide sequence ID" value="NZ_JBEOKT010000026.1"/>
</dbReference>
<gene>
    <name evidence="2" type="ORF">ABS362_18500</name>
</gene>
<dbReference type="EMBL" id="JBEOKT010000026">
    <property type="protein sequence ID" value="MER2999549.1"/>
    <property type="molecule type" value="Genomic_DNA"/>
</dbReference>
<comment type="caution">
    <text evidence="2">The sequence shown here is derived from an EMBL/GenBank/DDBJ whole genome shotgun (WGS) entry which is preliminary data.</text>
</comment>
<sequence length="236" mass="25484">MEIVMSRPSVADTAIPQNVNVFYRITALWAMCEAFLGGVLHALHLPGTGLFVGGAAVLCISLLAHHCPSRKAILKATVLVILVKGILSPHTPPGAYLAVFIQGSLGYLLFQAKSYFKLSCLLLGVLTQLQSALQRLVVMLVMFGADLYQVAHGFVNYILKKAGFAEGDYVLYIVIGYIGLHVLMGIFIGWLAGRLPAMLKKQQHKIDLNAYSNTAAEAVTVLPRKKKEPGSGSCLC</sequence>
<proteinExistence type="predicted"/>
<accession>A0ABV1RYU9</accession>
<dbReference type="Proteomes" id="UP001476807">
    <property type="component" value="Unassembled WGS sequence"/>
</dbReference>
<keyword evidence="1" id="KW-0472">Membrane</keyword>
<keyword evidence="1" id="KW-0812">Transmembrane</keyword>
<feature type="transmembrane region" description="Helical" evidence="1">
    <location>
        <begin position="49"/>
        <end position="65"/>
    </location>
</feature>
<feature type="transmembrane region" description="Helical" evidence="1">
    <location>
        <begin position="21"/>
        <end position="43"/>
    </location>
</feature>
<keyword evidence="1" id="KW-1133">Transmembrane helix</keyword>
<feature type="transmembrane region" description="Helical" evidence="1">
    <location>
        <begin position="136"/>
        <end position="159"/>
    </location>
</feature>